<dbReference type="EMBL" id="JBBPHU010000005">
    <property type="protein sequence ID" value="KAK7517327.1"/>
    <property type="molecule type" value="Genomic_DNA"/>
</dbReference>
<proteinExistence type="predicted"/>
<gene>
    <name evidence="1" type="ORF">IWZ03DRAFT_414212</name>
</gene>
<evidence type="ECO:0008006" key="3">
    <source>
        <dbReference type="Google" id="ProtNLM"/>
    </source>
</evidence>
<reference evidence="1 2" key="1">
    <citation type="submission" date="2024-04" db="EMBL/GenBank/DDBJ databases">
        <title>Phyllosticta paracitricarpa is synonymous to the EU quarantine fungus P. citricarpa based on phylogenomic analyses.</title>
        <authorList>
            <consortium name="Lawrence Berkeley National Laboratory"/>
            <person name="Van Ingen-Buijs V.A."/>
            <person name="Van Westerhoven A.C."/>
            <person name="Haridas S."/>
            <person name="Skiadas P."/>
            <person name="Martin F."/>
            <person name="Groenewald J.Z."/>
            <person name="Crous P.W."/>
            <person name="Seidl M.F."/>
        </authorList>
    </citation>
    <scope>NUCLEOTIDE SEQUENCE [LARGE SCALE GENOMIC DNA]</scope>
    <source>
        <strain evidence="1 2">CBS 123371</strain>
    </source>
</reference>
<organism evidence="1 2">
    <name type="scientific">Phyllosticta citriasiana</name>
    <dbReference type="NCBI Taxonomy" id="595635"/>
    <lineage>
        <taxon>Eukaryota</taxon>
        <taxon>Fungi</taxon>
        <taxon>Dikarya</taxon>
        <taxon>Ascomycota</taxon>
        <taxon>Pezizomycotina</taxon>
        <taxon>Dothideomycetes</taxon>
        <taxon>Dothideomycetes incertae sedis</taxon>
        <taxon>Botryosphaeriales</taxon>
        <taxon>Phyllostictaceae</taxon>
        <taxon>Phyllosticta</taxon>
    </lineage>
</organism>
<sequence length="150" mass="16596">MDRQRRSGDFWAFAACTAPVVEALIRHGAEVSVATKAKESLILKACHSANSIDDTLALIRALTEHGADIDAVSASGQSSLSAACSRPHLALDLVRFLQQEEARVRHTDYPALWRNDKLPSWEKRAIHTALNEYAAEGLKADELNWLIMFL</sequence>
<name>A0ABR1KLE8_9PEZI</name>
<protein>
    <recommendedName>
        <fullName evidence="3">Ankyrin repeat protein</fullName>
    </recommendedName>
</protein>
<dbReference type="SUPFAM" id="SSF48403">
    <property type="entry name" value="Ankyrin repeat"/>
    <property type="match status" value="1"/>
</dbReference>
<dbReference type="Proteomes" id="UP001363622">
    <property type="component" value="Unassembled WGS sequence"/>
</dbReference>
<comment type="caution">
    <text evidence="1">The sequence shown here is derived from an EMBL/GenBank/DDBJ whole genome shotgun (WGS) entry which is preliminary data.</text>
</comment>
<dbReference type="Gene3D" id="1.25.40.20">
    <property type="entry name" value="Ankyrin repeat-containing domain"/>
    <property type="match status" value="1"/>
</dbReference>
<dbReference type="InterPro" id="IPR036770">
    <property type="entry name" value="Ankyrin_rpt-contain_sf"/>
</dbReference>
<evidence type="ECO:0000313" key="2">
    <source>
        <dbReference type="Proteomes" id="UP001363622"/>
    </source>
</evidence>
<evidence type="ECO:0000313" key="1">
    <source>
        <dbReference type="EMBL" id="KAK7517327.1"/>
    </source>
</evidence>
<keyword evidence="2" id="KW-1185">Reference proteome</keyword>
<accession>A0ABR1KLE8</accession>